<evidence type="ECO:0000313" key="1">
    <source>
        <dbReference type="EMBL" id="VDN43770.1"/>
    </source>
</evidence>
<dbReference type="AlphaFoldDB" id="A0A183EVX3"/>
<keyword evidence="2" id="KW-1185">Reference proteome</keyword>
<evidence type="ECO:0000313" key="2">
    <source>
        <dbReference type="Proteomes" id="UP000271098"/>
    </source>
</evidence>
<dbReference type="WBParaSite" id="GPUH_0002514401-mRNA-1">
    <property type="protein sequence ID" value="GPUH_0002514401-mRNA-1"/>
    <property type="gene ID" value="GPUH_0002514401"/>
</dbReference>
<dbReference type="EMBL" id="UYRT01103768">
    <property type="protein sequence ID" value="VDN43770.1"/>
    <property type="molecule type" value="Genomic_DNA"/>
</dbReference>
<gene>
    <name evidence="1" type="ORF">GPUH_LOCUS25114</name>
</gene>
<organism evidence="3">
    <name type="scientific">Gongylonema pulchrum</name>
    <dbReference type="NCBI Taxonomy" id="637853"/>
    <lineage>
        <taxon>Eukaryota</taxon>
        <taxon>Metazoa</taxon>
        <taxon>Ecdysozoa</taxon>
        <taxon>Nematoda</taxon>
        <taxon>Chromadorea</taxon>
        <taxon>Rhabditida</taxon>
        <taxon>Spirurina</taxon>
        <taxon>Spiruromorpha</taxon>
        <taxon>Spiruroidea</taxon>
        <taxon>Gongylonematidae</taxon>
        <taxon>Gongylonema</taxon>
    </lineage>
</organism>
<dbReference type="OrthoDB" id="10484255at2759"/>
<sequence length="131" mass="14602">IVTGASFVVIDGALKGGEETFTVSVLEGSYEYGLKKSRILGSLYSIPCNTEWSLRLVAVYNIAKGRFAYLVQSKVDLFLRIRVSLDDAEYQASSWPDMAQEYATWIDLLDNQVLLPFSFQFRAAVCAGRNS</sequence>
<name>A0A183EVX3_9BILA</name>
<proteinExistence type="predicted"/>
<dbReference type="Proteomes" id="UP000271098">
    <property type="component" value="Unassembled WGS sequence"/>
</dbReference>
<reference evidence="1 2" key="2">
    <citation type="submission" date="2018-11" db="EMBL/GenBank/DDBJ databases">
        <authorList>
            <consortium name="Pathogen Informatics"/>
        </authorList>
    </citation>
    <scope>NUCLEOTIDE SEQUENCE [LARGE SCALE GENOMIC DNA]</scope>
</reference>
<accession>A0A183EVX3</accession>
<reference evidence="3" key="1">
    <citation type="submission" date="2016-06" db="UniProtKB">
        <authorList>
            <consortium name="WormBaseParasite"/>
        </authorList>
    </citation>
    <scope>IDENTIFICATION</scope>
</reference>
<protein>
    <submittedName>
        <fullName evidence="3">Wzt_C domain-containing protein</fullName>
    </submittedName>
</protein>
<evidence type="ECO:0000313" key="3">
    <source>
        <dbReference type="WBParaSite" id="GPUH_0002514401-mRNA-1"/>
    </source>
</evidence>